<sequence length="179" mass="20032">MAIWFQLGSCCRHCIFVGFADDDDDRYRSSAAARSDHLTAAVAWHSGQHTRHVRFAERCRLGRGGGLSRALDRISRFQMADRQGRHGFRRFQIAGSAGRLDGLADVAADHSAVITGRRGRRLDHTDTATERARHADSVRALSRWCRRHCVLLGPIADRQLPAVCRPEITDLQLNSALTF</sequence>
<organism evidence="1 2">
    <name type="scientific">Ricinus communis</name>
    <name type="common">Castor bean</name>
    <dbReference type="NCBI Taxonomy" id="3988"/>
    <lineage>
        <taxon>Eukaryota</taxon>
        <taxon>Viridiplantae</taxon>
        <taxon>Streptophyta</taxon>
        <taxon>Embryophyta</taxon>
        <taxon>Tracheophyta</taxon>
        <taxon>Spermatophyta</taxon>
        <taxon>Magnoliopsida</taxon>
        <taxon>eudicotyledons</taxon>
        <taxon>Gunneridae</taxon>
        <taxon>Pentapetalae</taxon>
        <taxon>rosids</taxon>
        <taxon>fabids</taxon>
        <taxon>Malpighiales</taxon>
        <taxon>Euphorbiaceae</taxon>
        <taxon>Acalyphoideae</taxon>
        <taxon>Acalypheae</taxon>
        <taxon>Ricinus</taxon>
    </lineage>
</organism>
<protein>
    <submittedName>
        <fullName evidence="1">Uncharacterized protein</fullName>
    </submittedName>
</protein>
<reference evidence="2" key="1">
    <citation type="journal article" date="2010" name="Nat. Biotechnol.">
        <title>Draft genome sequence of the oilseed species Ricinus communis.</title>
        <authorList>
            <person name="Chan A.P."/>
            <person name="Crabtree J."/>
            <person name="Zhao Q."/>
            <person name="Lorenzi H."/>
            <person name="Orvis J."/>
            <person name="Puiu D."/>
            <person name="Melake-Berhan A."/>
            <person name="Jones K.M."/>
            <person name="Redman J."/>
            <person name="Chen G."/>
            <person name="Cahoon E.B."/>
            <person name="Gedil M."/>
            <person name="Stanke M."/>
            <person name="Haas B.J."/>
            <person name="Wortman J.R."/>
            <person name="Fraser-Liggett C.M."/>
            <person name="Ravel J."/>
            <person name="Rabinowicz P.D."/>
        </authorList>
    </citation>
    <scope>NUCLEOTIDE SEQUENCE [LARGE SCALE GENOMIC DNA]</scope>
    <source>
        <strain evidence="2">cv. Hale</strain>
    </source>
</reference>
<evidence type="ECO:0000313" key="2">
    <source>
        <dbReference type="Proteomes" id="UP000008311"/>
    </source>
</evidence>
<evidence type="ECO:0000313" key="1">
    <source>
        <dbReference type="EMBL" id="EEF26095.1"/>
    </source>
</evidence>
<proteinExistence type="predicted"/>
<gene>
    <name evidence="1" type="ORF">RCOM_1893240</name>
</gene>
<dbReference type="EMBL" id="EQ978207">
    <property type="protein sequence ID" value="EEF26095.1"/>
    <property type="molecule type" value="Genomic_DNA"/>
</dbReference>
<name>B9TDH1_RICCO</name>
<dbReference type="Proteomes" id="UP000008311">
    <property type="component" value="Unassembled WGS sequence"/>
</dbReference>
<accession>B9TDH1</accession>
<dbReference type="AlphaFoldDB" id="B9TDH1"/>
<keyword evidence="2" id="KW-1185">Reference proteome</keyword>
<dbReference type="InParanoid" id="B9TDH1"/>